<evidence type="ECO:0000259" key="1">
    <source>
        <dbReference type="Pfam" id="PF19580"/>
    </source>
</evidence>
<dbReference type="AlphaFoldDB" id="A0A9D2BEV4"/>
<keyword evidence="2" id="KW-0540">Nuclease</keyword>
<sequence>MTIHEKACAQTPRPFRVMFYNVENFFDVIDNPETDDDEFTPEGLRHWHYGRYYHKLRQISKVITAAGEWDTPAIVGLCEIENDSILDHLTKRTPLRRQEYKYLSAETNDPRGTRVALLYQRDRFRYLHHESHAIRFSRKKHKETRHILHVAGLIAPSDTLDLFVIHFPSRYGGEKESEKDRMDAATTLRSLADSIISRRQTTRLIIMGDFNDTPQNKSLKNILTRPKGLTNLFASRNDLQPPGTHKYQGRWSQLDQIIINDDLFDKDLTFRFLKGSALIFQPRFLFTNDKTWRGQRPFRTYHGYRYEGGFSDHLPIIADFIVGSFLPKEHSEN</sequence>
<protein>
    <submittedName>
        <fullName evidence="2">Endonuclease</fullName>
    </submittedName>
</protein>
<gene>
    <name evidence="2" type="ORF">H9977_02960</name>
</gene>
<evidence type="ECO:0000313" key="3">
    <source>
        <dbReference type="Proteomes" id="UP000886740"/>
    </source>
</evidence>
<reference evidence="2" key="2">
    <citation type="submission" date="2021-04" db="EMBL/GenBank/DDBJ databases">
        <authorList>
            <person name="Gilroy R."/>
        </authorList>
    </citation>
    <scope>NUCLEOTIDE SEQUENCE</scope>
    <source>
        <strain evidence="2">ChiGjej6B6-14162</strain>
    </source>
</reference>
<reference evidence="2" key="1">
    <citation type="journal article" date="2021" name="PeerJ">
        <title>Extensive microbial diversity within the chicken gut microbiome revealed by metagenomics and culture.</title>
        <authorList>
            <person name="Gilroy R."/>
            <person name="Ravi A."/>
            <person name="Getino M."/>
            <person name="Pursley I."/>
            <person name="Horton D.L."/>
            <person name="Alikhan N.F."/>
            <person name="Baker D."/>
            <person name="Gharbi K."/>
            <person name="Hall N."/>
            <person name="Watson M."/>
            <person name="Adriaenssens E.M."/>
            <person name="Foster-Nyarko E."/>
            <person name="Jarju S."/>
            <person name="Secka A."/>
            <person name="Antonio M."/>
            <person name="Oren A."/>
            <person name="Chaudhuri R.R."/>
            <person name="La Ragione R."/>
            <person name="Hildebrand F."/>
            <person name="Pallen M.J."/>
        </authorList>
    </citation>
    <scope>NUCLEOTIDE SEQUENCE</scope>
    <source>
        <strain evidence="2">ChiGjej6B6-14162</strain>
    </source>
</reference>
<dbReference type="GO" id="GO:0004519">
    <property type="term" value="F:endonuclease activity"/>
    <property type="evidence" value="ECO:0007669"/>
    <property type="project" value="UniProtKB-KW"/>
</dbReference>
<dbReference type="SUPFAM" id="SSF56219">
    <property type="entry name" value="DNase I-like"/>
    <property type="match status" value="1"/>
</dbReference>
<dbReference type="EMBL" id="DXEL01000026">
    <property type="protein sequence ID" value="HIX73990.1"/>
    <property type="molecule type" value="Genomic_DNA"/>
</dbReference>
<name>A0A9D2BEV4_9BACT</name>
<dbReference type="Proteomes" id="UP000886740">
    <property type="component" value="Unassembled WGS sequence"/>
</dbReference>
<dbReference type="InterPro" id="IPR005135">
    <property type="entry name" value="Endo/exonuclease/phosphatase"/>
</dbReference>
<keyword evidence="2" id="KW-0378">Hydrolase</keyword>
<accession>A0A9D2BEV4</accession>
<proteinExistence type="predicted"/>
<organism evidence="2 3">
    <name type="scientific">Candidatus Parabacteroides intestinipullorum</name>
    <dbReference type="NCBI Taxonomy" id="2838723"/>
    <lineage>
        <taxon>Bacteria</taxon>
        <taxon>Pseudomonadati</taxon>
        <taxon>Bacteroidota</taxon>
        <taxon>Bacteroidia</taxon>
        <taxon>Bacteroidales</taxon>
        <taxon>Tannerellaceae</taxon>
        <taxon>Parabacteroides</taxon>
    </lineage>
</organism>
<evidence type="ECO:0000313" key="2">
    <source>
        <dbReference type="EMBL" id="HIX73990.1"/>
    </source>
</evidence>
<dbReference type="Gene3D" id="3.60.10.10">
    <property type="entry name" value="Endonuclease/exonuclease/phosphatase"/>
    <property type="match status" value="1"/>
</dbReference>
<dbReference type="Pfam" id="PF19580">
    <property type="entry name" value="Exo_endo_phos_3"/>
    <property type="match status" value="1"/>
</dbReference>
<comment type="caution">
    <text evidence="2">The sequence shown here is derived from an EMBL/GenBank/DDBJ whole genome shotgun (WGS) entry which is preliminary data.</text>
</comment>
<dbReference type="PANTHER" id="PTHR42834:SF1">
    <property type="entry name" value="ENDONUCLEASE_EXONUCLEASE_PHOSPHATASE FAMILY PROTEIN (AFU_ORTHOLOGUE AFUA_3G09210)"/>
    <property type="match status" value="1"/>
</dbReference>
<keyword evidence="2" id="KW-0255">Endonuclease</keyword>
<feature type="domain" description="Endonuclease/exonuclease/phosphatase" evidence="1">
    <location>
        <begin position="17"/>
        <end position="317"/>
    </location>
</feature>
<dbReference type="InterPro" id="IPR036691">
    <property type="entry name" value="Endo/exonu/phosph_ase_sf"/>
</dbReference>
<dbReference type="PANTHER" id="PTHR42834">
    <property type="entry name" value="ENDONUCLEASE/EXONUCLEASE/PHOSPHATASE FAMILY PROTEIN (AFU_ORTHOLOGUE AFUA_3G09210)"/>
    <property type="match status" value="1"/>
</dbReference>